<dbReference type="InterPro" id="IPR027417">
    <property type="entry name" value="P-loop_NTPase"/>
</dbReference>
<feature type="binding site" evidence="10">
    <location>
        <position position="253"/>
    </location>
    <ligand>
        <name>Zn(2+)</name>
        <dbReference type="ChEBI" id="CHEBI:29105"/>
    </ligand>
</feature>
<dbReference type="PROSITE" id="PS51721">
    <property type="entry name" value="G_CP"/>
    <property type="match status" value="1"/>
</dbReference>
<keyword evidence="8 10" id="KW-0694">RNA-binding</keyword>
<dbReference type="Proteomes" id="UP000886721">
    <property type="component" value="Unassembled WGS sequence"/>
</dbReference>
<dbReference type="GO" id="GO:0042274">
    <property type="term" value="P:ribosomal small subunit biogenesis"/>
    <property type="evidence" value="ECO:0007669"/>
    <property type="project" value="UniProtKB-UniRule"/>
</dbReference>
<comment type="caution">
    <text evidence="13">The sequence shown here is derived from an EMBL/GenBank/DDBJ whole genome shotgun (WGS) entry which is preliminary data.</text>
</comment>
<feature type="binding site" evidence="10">
    <location>
        <begin position="113"/>
        <end position="116"/>
    </location>
    <ligand>
        <name>GTP</name>
        <dbReference type="ChEBI" id="CHEBI:37565"/>
    </ligand>
</feature>
<keyword evidence="1 10" id="KW-0963">Cytoplasm</keyword>
<feature type="binding site" evidence="10">
    <location>
        <position position="246"/>
    </location>
    <ligand>
        <name>Zn(2+)</name>
        <dbReference type="ChEBI" id="CHEBI:29105"/>
    </ligand>
</feature>
<proteinExistence type="inferred from homology"/>
<comment type="subcellular location">
    <subcellularLocation>
        <location evidence="10">Cytoplasm</location>
    </subcellularLocation>
</comment>
<protein>
    <recommendedName>
        <fullName evidence="10">Small ribosomal subunit biogenesis GTPase RsgA</fullName>
        <ecNumber evidence="10">3.6.1.-</ecNumber>
    </recommendedName>
</protein>
<keyword evidence="2 10" id="KW-0690">Ribosome biogenesis</keyword>
<evidence type="ECO:0000259" key="12">
    <source>
        <dbReference type="PROSITE" id="PS51721"/>
    </source>
</evidence>
<dbReference type="InterPro" id="IPR010914">
    <property type="entry name" value="RsgA_GTPase_dom"/>
</dbReference>
<gene>
    <name evidence="10 13" type="primary">rsgA</name>
    <name evidence="13" type="ORF">H9735_00295</name>
</gene>
<dbReference type="PANTHER" id="PTHR32120:SF11">
    <property type="entry name" value="SMALL RIBOSOMAL SUBUNIT BIOGENESIS GTPASE RSGA 1, MITOCHONDRIAL-RELATED"/>
    <property type="match status" value="1"/>
</dbReference>
<evidence type="ECO:0000256" key="9">
    <source>
        <dbReference type="ARBA" id="ARBA00023134"/>
    </source>
</evidence>
<dbReference type="EC" id="3.6.1.-" evidence="10"/>
<reference evidence="13" key="1">
    <citation type="journal article" date="2021" name="PeerJ">
        <title>Extensive microbial diversity within the chicken gut microbiome revealed by metagenomics and culture.</title>
        <authorList>
            <person name="Gilroy R."/>
            <person name="Ravi A."/>
            <person name="Getino M."/>
            <person name="Pursley I."/>
            <person name="Horton D.L."/>
            <person name="Alikhan N.F."/>
            <person name="Baker D."/>
            <person name="Gharbi K."/>
            <person name="Hall N."/>
            <person name="Watson M."/>
            <person name="Adriaenssens E.M."/>
            <person name="Foster-Nyarko E."/>
            <person name="Jarju S."/>
            <person name="Secka A."/>
            <person name="Antonio M."/>
            <person name="Oren A."/>
            <person name="Chaudhuri R.R."/>
            <person name="La Ragione R."/>
            <person name="Hildebrand F."/>
            <person name="Pallen M.J."/>
        </authorList>
    </citation>
    <scope>NUCLEOTIDE SEQUENCE</scope>
    <source>
        <strain evidence="13">CHK191-13928</strain>
    </source>
</reference>
<dbReference type="Pfam" id="PF16745">
    <property type="entry name" value="RsgA_N"/>
    <property type="match status" value="1"/>
</dbReference>
<evidence type="ECO:0000256" key="7">
    <source>
        <dbReference type="ARBA" id="ARBA00022833"/>
    </source>
</evidence>
<dbReference type="InterPro" id="IPR012340">
    <property type="entry name" value="NA-bd_OB-fold"/>
</dbReference>
<feature type="domain" description="CP-type G" evidence="12">
    <location>
        <begin position="64"/>
        <end position="222"/>
    </location>
</feature>
<evidence type="ECO:0000256" key="8">
    <source>
        <dbReference type="ARBA" id="ARBA00022884"/>
    </source>
</evidence>
<reference evidence="13" key="2">
    <citation type="submission" date="2021-04" db="EMBL/GenBank/DDBJ databases">
        <authorList>
            <person name="Gilroy R."/>
        </authorList>
    </citation>
    <scope>NUCLEOTIDE SEQUENCE</scope>
    <source>
        <strain evidence="13">CHK191-13928</strain>
    </source>
</reference>
<dbReference type="Gene3D" id="1.10.40.50">
    <property type="entry name" value="Probable gtpase engc, domain 3"/>
    <property type="match status" value="1"/>
</dbReference>
<dbReference type="HAMAP" id="MF_01820">
    <property type="entry name" value="GTPase_RsgA"/>
    <property type="match status" value="1"/>
</dbReference>
<evidence type="ECO:0000256" key="3">
    <source>
        <dbReference type="ARBA" id="ARBA00022723"/>
    </source>
</evidence>
<dbReference type="Gene3D" id="2.40.50.140">
    <property type="entry name" value="Nucleic acid-binding proteins"/>
    <property type="match status" value="1"/>
</dbReference>
<sequence length="291" mass="33210">MQGKIIKGVAGFYDVAAGETIYRCRAKGIFRNQKIKPLVGDQVEIEILDEKDLEGSLTEILPRSNELIRPAVANVDQALVVFAAKKPKPNYNLLDRFLMTMEKQGVPVIVCFNKKDLIKDQELELLDQAYEHCGHQVVFISVKEEEGIEEIRNLIAGKTTVLAGPSGVGKSSLMNLLHPDANMETGSVSKKIHRGRHTTRHTELIMVEEDTFVLDTPGFSSLFIDRFEEDEIKEYFQEFAPYENKCRFQGCSHTHEPDCAVKQALEEGRISRIRYDDYVSIYNEIKEKRKW</sequence>
<keyword evidence="5 10" id="KW-0547">Nucleotide-binding</keyword>
<dbReference type="EMBL" id="DXEM01000001">
    <property type="protein sequence ID" value="HIX66546.1"/>
    <property type="molecule type" value="Genomic_DNA"/>
</dbReference>
<dbReference type="GO" id="GO:0005737">
    <property type="term" value="C:cytoplasm"/>
    <property type="evidence" value="ECO:0007669"/>
    <property type="project" value="UniProtKB-SubCell"/>
</dbReference>
<dbReference type="SUPFAM" id="SSF52540">
    <property type="entry name" value="P-loop containing nucleoside triphosphate hydrolases"/>
    <property type="match status" value="1"/>
</dbReference>
<keyword evidence="9 10" id="KW-0342">GTP-binding</keyword>
<dbReference type="InterPro" id="IPR004881">
    <property type="entry name" value="Ribosome_biogen_GTPase_RsgA"/>
</dbReference>
<evidence type="ECO:0000313" key="13">
    <source>
        <dbReference type="EMBL" id="HIX66546.1"/>
    </source>
</evidence>
<dbReference type="GO" id="GO:0046872">
    <property type="term" value="F:metal ion binding"/>
    <property type="evidence" value="ECO:0007669"/>
    <property type="project" value="UniProtKB-KW"/>
</dbReference>
<accession>A0A9D1WT08</accession>
<dbReference type="InterPro" id="IPR031944">
    <property type="entry name" value="RsgA_N"/>
</dbReference>
<feature type="domain" description="EngC GTPase" evidence="11">
    <location>
        <begin position="73"/>
        <end position="220"/>
    </location>
</feature>
<keyword evidence="3 10" id="KW-0479">Metal-binding</keyword>
<evidence type="ECO:0000313" key="14">
    <source>
        <dbReference type="Proteomes" id="UP000886721"/>
    </source>
</evidence>
<dbReference type="NCBIfam" id="TIGR00157">
    <property type="entry name" value="ribosome small subunit-dependent GTPase A"/>
    <property type="match status" value="1"/>
</dbReference>
<evidence type="ECO:0000256" key="4">
    <source>
        <dbReference type="ARBA" id="ARBA00022730"/>
    </source>
</evidence>
<feature type="binding site" evidence="10">
    <location>
        <begin position="164"/>
        <end position="172"/>
    </location>
    <ligand>
        <name>GTP</name>
        <dbReference type="ChEBI" id="CHEBI:37565"/>
    </ligand>
</feature>
<evidence type="ECO:0000256" key="1">
    <source>
        <dbReference type="ARBA" id="ARBA00022490"/>
    </source>
</evidence>
<evidence type="ECO:0000256" key="2">
    <source>
        <dbReference type="ARBA" id="ARBA00022517"/>
    </source>
</evidence>
<organism evidence="13 14">
    <name type="scientific">Candidatus Anaerostipes excrementavium</name>
    <dbReference type="NCBI Taxonomy" id="2838463"/>
    <lineage>
        <taxon>Bacteria</taxon>
        <taxon>Bacillati</taxon>
        <taxon>Bacillota</taxon>
        <taxon>Clostridia</taxon>
        <taxon>Lachnospirales</taxon>
        <taxon>Lachnospiraceae</taxon>
        <taxon>Anaerostipes</taxon>
    </lineage>
</organism>
<dbReference type="Gene3D" id="3.40.50.300">
    <property type="entry name" value="P-loop containing nucleotide triphosphate hydrolases"/>
    <property type="match status" value="1"/>
</dbReference>
<comment type="cofactor">
    <cofactor evidence="10">
        <name>Zn(2+)</name>
        <dbReference type="ChEBI" id="CHEBI:29105"/>
    </cofactor>
    <text evidence="10">Binds 1 zinc ion per subunit.</text>
</comment>
<evidence type="ECO:0000256" key="6">
    <source>
        <dbReference type="ARBA" id="ARBA00022801"/>
    </source>
</evidence>
<feature type="binding site" evidence="10">
    <location>
        <position position="259"/>
    </location>
    <ligand>
        <name>Zn(2+)</name>
        <dbReference type="ChEBI" id="CHEBI:29105"/>
    </ligand>
</feature>
<dbReference type="CDD" id="cd04466">
    <property type="entry name" value="S1_YloQ_GTPase"/>
    <property type="match status" value="1"/>
</dbReference>
<name>A0A9D1WT08_9FIRM</name>
<dbReference type="PANTHER" id="PTHR32120">
    <property type="entry name" value="SMALL RIBOSOMAL SUBUNIT BIOGENESIS GTPASE RSGA"/>
    <property type="match status" value="1"/>
</dbReference>
<dbReference type="GO" id="GO:0005525">
    <property type="term" value="F:GTP binding"/>
    <property type="evidence" value="ECO:0007669"/>
    <property type="project" value="UniProtKB-UniRule"/>
</dbReference>
<evidence type="ECO:0000256" key="10">
    <source>
        <dbReference type="HAMAP-Rule" id="MF_01820"/>
    </source>
</evidence>
<feature type="binding site" evidence="10">
    <location>
        <position position="251"/>
    </location>
    <ligand>
        <name>Zn(2+)</name>
        <dbReference type="ChEBI" id="CHEBI:29105"/>
    </ligand>
</feature>
<comment type="subunit">
    <text evidence="10">Monomer. Associates with 30S ribosomal subunit, binds 16S rRNA.</text>
</comment>
<dbReference type="InterPro" id="IPR030378">
    <property type="entry name" value="G_CP_dom"/>
</dbReference>
<keyword evidence="4 10" id="KW-0699">rRNA-binding</keyword>
<dbReference type="Pfam" id="PF03193">
    <property type="entry name" value="RsgA_GTPase"/>
    <property type="match status" value="1"/>
</dbReference>
<evidence type="ECO:0000256" key="5">
    <source>
        <dbReference type="ARBA" id="ARBA00022741"/>
    </source>
</evidence>
<keyword evidence="7 10" id="KW-0862">Zinc</keyword>
<dbReference type="SUPFAM" id="SSF50249">
    <property type="entry name" value="Nucleic acid-binding proteins"/>
    <property type="match status" value="1"/>
</dbReference>
<dbReference type="GO" id="GO:0019843">
    <property type="term" value="F:rRNA binding"/>
    <property type="evidence" value="ECO:0007669"/>
    <property type="project" value="UniProtKB-KW"/>
</dbReference>
<comment type="function">
    <text evidence="10">One of several proteins that assist in the late maturation steps of the functional core of the 30S ribosomal subunit. Helps release RbfA from mature subunits. May play a role in the assembly of ribosomal proteins into the subunit. Circularly permuted GTPase that catalyzes slow GTP hydrolysis, GTPase activity is stimulated by the 30S ribosomal subunit.</text>
</comment>
<dbReference type="PROSITE" id="PS50936">
    <property type="entry name" value="ENGC_GTPASE"/>
    <property type="match status" value="1"/>
</dbReference>
<dbReference type="AlphaFoldDB" id="A0A9D1WT08"/>
<comment type="similarity">
    <text evidence="10">Belongs to the TRAFAC class YlqF/YawG GTPase family. RsgA subfamily.</text>
</comment>
<evidence type="ECO:0000259" key="11">
    <source>
        <dbReference type="PROSITE" id="PS50936"/>
    </source>
</evidence>
<dbReference type="CDD" id="cd01854">
    <property type="entry name" value="YjeQ_EngC"/>
    <property type="match status" value="1"/>
</dbReference>
<keyword evidence="6 10" id="KW-0378">Hydrolase</keyword>
<dbReference type="GO" id="GO:0003924">
    <property type="term" value="F:GTPase activity"/>
    <property type="evidence" value="ECO:0007669"/>
    <property type="project" value="UniProtKB-UniRule"/>
</dbReference>